<protein>
    <submittedName>
        <fullName evidence="1">Uncharacterized protein</fullName>
    </submittedName>
</protein>
<dbReference type="EMBL" id="BAAAZD010000001">
    <property type="protein sequence ID" value="GAA4003740.1"/>
    <property type="molecule type" value="Genomic_DNA"/>
</dbReference>
<organism evidence="1 2">
    <name type="scientific">Sphingomonas humi</name>
    <dbReference type="NCBI Taxonomy" id="335630"/>
    <lineage>
        <taxon>Bacteria</taxon>
        <taxon>Pseudomonadati</taxon>
        <taxon>Pseudomonadota</taxon>
        <taxon>Alphaproteobacteria</taxon>
        <taxon>Sphingomonadales</taxon>
        <taxon>Sphingomonadaceae</taxon>
        <taxon>Sphingomonas</taxon>
    </lineage>
</organism>
<keyword evidence="2" id="KW-1185">Reference proteome</keyword>
<dbReference type="Proteomes" id="UP001501310">
    <property type="component" value="Unassembled WGS sequence"/>
</dbReference>
<evidence type="ECO:0000313" key="2">
    <source>
        <dbReference type="Proteomes" id="UP001501310"/>
    </source>
</evidence>
<comment type="caution">
    <text evidence="1">The sequence shown here is derived from an EMBL/GenBank/DDBJ whole genome shotgun (WGS) entry which is preliminary data.</text>
</comment>
<reference evidence="2" key="1">
    <citation type="journal article" date="2019" name="Int. J. Syst. Evol. Microbiol.">
        <title>The Global Catalogue of Microorganisms (GCM) 10K type strain sequencing project: providing services to taxonomists for standard genome sequencing and annotation.</title>
        <authorList>
            <consortium name="The Broad Institute Genomics Platform"/>
            <consortium name="The Broad Institute Genome Sequencing Center for Infectious Disease"/>
            <person name="Wu L."/>
            <person name="Ma J."/>
        </authorList>
    </citation>
    <scope>NUCLEOTIDE SEQUENCE [LARGE SCALE GENOMIC DNA]</scope>
    <source>
        <strain evidence="2">JCM 16603</strain>
    </source>
</reference>
<sequence>MDTPAPSRSTRARGAALLLALLYGLYGGIFFSPLPAQARSQAVALTLDGHPGVAIAAKSGKSFLKAQRPSPGPLLLPTAAAPVRLSLSRPVGRTSFSIAAPHAGTVLPAYHARAPPTV</sequence>
<gene>
    <name evidence="1" type="ORF">GCM10022211_14480</name>
</gene>
<proteinExistence type="predicted"/>
<evidence type="ECO:0000313" key="1">
    <source>
        <dbReference type="EMBL" id="GAA4003740.1"/>
    </source>
</evidence>
<accession>A0ABP7RXM5</accession>
<name>A0ABP7RXM5_9SPHN</name>